<dbReference type="InterPro" id="IPR051453">
    <property type="entry name" value="MBL_Glyoxalase_II"/>
</dbReference>
<keyword evidence="2" id="KW-0479">Metal-binding</keyword>
<organism evidence="6">
    <name type="scientific">marine sediment metagenome</name>
    <dbReference type="NCBI Taxonomy" id="412755"/>
    <lineage>
        <taxon>unclassified sequences</taxon>
        <taxon>metagenomes</taxon>
        <taxon>ecological metagenomes</taxon>
    </lineage>
</organism>
<proteinExistence type="predicted"/>
<dbReference type="SUPFAM" id="SSF56281">
    <property type="entry name" value="Metallo-hydrolase/oxidoreductase"/>
    <property type="match status" value="1"/>
</dbReference>
<keyword evidence="3" id="KW-0378">Hydrolase</keyword>
<dbReference type="GO" id="GO:0016787">
    <property type="term" value="F:hydrolase activity"/>
    <property type="evidence" value="ECO:0007669"/>
    <property type="project" value="UniProtKB-KW"/>
</dbReference>
<dbReference type="Pfam" id="PF00753">
    <property type="entry name" value="Lactamase_B"/>
    <property type="match status" value="1"/>
</dbReference>
<dbReference type="GO" id="GO:0046872">
    <property type="term" value="F:metal ion binding"/>
    <property type="evidence" value="ECO:0007669"/>
    <property type="project" value="UniProtKB-KW"/>
</dbReference>
<feature type="non-terminal residue" evidence="6">
    <location>
        <position position="1"/>
    </location>
</feature>
<evidence type="ECO:0000256" key="2">
    <source>
        <dbReference type="ARBA" id="ARBA00022723"/>
    </source>
</evidence>
<reference evidence="6" key="1">
    <citation type="journal article" date="2015" name="Nature">
        <title>Complex archaea that bridge the gap between prokaryotes and eukaryotes.</title>
        <authorList>
            <person name="Spang A."/>
            <person name="Saw J.H."/>
            <person name="Jorgensen S.L."/>
            <person name="Zaremba-Niedzwiedzka K."/>
            <person name="Martijn J."/>
            <person name="Lind A.E."/>
            <person name="van Eijk R."/>
            <person name="Schleper C."/>
            <person name="Guy L."/>
            <person name="Ettema T.J."/>
        </authorList>
    </citation>
    <scope>NUCLEOTIDE SEQUENCE</scope>
</reference>
<dbReference type="Gene3D" id="3.60.15.10">
    <property type="entry name" value="Ribonuclease Z/Hydroxyacylglutathione hydrolase-like"/>
    <property type="match status" value="1"/>
</dbReference>
<comment type="cofactor">
    <cofactor evidence="1">
        <name>Zn(2+)</name>
        <dbReference type="ChEBI" id="CHEBI:29105"/>
    </cofactor>
</comment>
<dbReference type="EMBL" id="LAZR01066281">
    <property type="protein sequence ID" value="KKK53889.1"/>
    <property type="molecule type" value="Genomic_DNA"/>
</dbReference>
<evidence type="ECO:0000313" key="6">
    <source>
        <dbReference type="EMBL" id="KKK53889.1"/>
    </source>
</evidence>
<evidence type="ECO:0000259" key="5">
    <source>
        <dbReference type="Pfam" id="PF00753"/>
    </source>
</evidence>
<dbReference type="PANTHER" id="PTHR46233">
    <property type="entry name" value="HYDROXYACYLGLUTATHIONE HYDROLASE GLOC"/>
    <property type="match status" value="1"/>
</dbReference>
<evidence type="ECO:0000256" key="4">
    <source>
        <dbReference type="ARBA" id="ARBA00022833"/>
    </source>
</evidence>
<protein>
    <recommendedName>
        <fullName evidence="5">Metallo-beta-lactamase domain-containing protein</fullName>
    </recommendedName>
</protein>
<keyword evidence="4" id="KW-0862">Zinc</keyword>
<sequence length="79" mass="8868">PGHTKGSICIKMGDTLFSGDTLFYHSIGRTDLPTGSYEELEKSIKTKLYILQDDTKVYTGHGEETIIGEEKTLNEFVRL</sequence>
<evidence type="ECO:0000256" key="1">
    <source>
        <dbReference type="ARBA" id="ARBA00001947"/>
    </source>
</evidence>
<name>A0A0F8YI87_9ZZZZ</name>
<dbReference type="InterPro" id="IPR036866">
    <property type="entry name" value="RibonucZ/Hydroxyglut_hydro"/>
</dbReference>
<accession>A0A0F8YI87</accession>
<dbReference type="CDD" id="cd06262">
    <property type="entry name" value="metallo-hydrolase-like_MBL-fold"/>
    <property type="match status" value="1"/>
</dbReference>
<gene>
    <name evidence="6" type="ORF">LCGC14_3090260</name>
</gene>
<comment type="caution">
    <text evidence="6">The sequence shown here is derived from an EMBL/GenBank/DDBJ whole genome shotgun (WGS) entry which is preliminary data.</text>
</comment>
<evidence type="ECO:0000256" key="3">
    <source>
        <dbReference type="ARBA" id="ARBA00022801"/>
    </source>
</evidence>
<feature type="domain" description="Metallo-beta-lactamase" evidence="5">
    <location>
        <begin position="1"/>
        <end position="61"/>
    </location>
</feature>
<dbReference type="PANTHER" id="PTHR46233:SF3">
    <property type="entry name" value="HYDROXYACYLGLUTATHIONE HYDROLASE GLOC"/>
    <property type="match status" value="1"/>
</dbReference>
<dbReference type="AlphaFoldDB" id="A0A0F8YI87"/>
<dbReference type="InterPro" id="IPR001279">
    <property type="entry name" value="Metallo-B-lactamas"/>
</dbReference>